<proteinExistence type="predicted"/>
<feature type="signal peptide" evidence="1">
    <location>
        <begin position="1"/>
        <end position="21"/>
    </location>
</feature>
<dbReference type="AlphaFoldDB" id="A0A1I6VAL8"/>
<dbReference type="STRING" id="683125.SAMN05660206_11256"/>
<dbReference type="Proteomes" id="UP000198785">
    <property type="component" value="Unassembled WGS sequence"/>
</dbReference>
<evidence type="ECO:0008006" key="4">
    <source>
        <dbReference type="Google" id="ProtNLM"/>
    </source>
</evidence>
<dbReference type="EMBL" id="FOZZ01000012">
    <property type="protein sequence ID" value="SFT10761.1"/>
    <property type="molecule type" value="Genomic_DNA"/>
</dbReference>
<sequence>MKHLLSTVTVLSLLMCLSCQKDTSQLPSKEETDKSPIRDSISFALDGITYSSNMISGWGVGNRQVNIKSYSDSIPDRSPAYITGGLWWYGEKDSVIFDQSYSFRHDNFSKIEITFGKKYHINELDKESPTVGIPLKKETILKEGKGTFATDYGLENTTDGFVMEIHPLSTGETFTTYIPVFSPLIRSSLTNDLQDNSTFEITKIERITDDIYLVEAKFEVNVYTEKEKQSRITDGFVRFTTRLHNFQ</sequence>
<protein>
    <recommendedName>
        <fullName evidence="4">Lipoprotein</fullName>
    </recommendedName>
</protein>
<organism evidence="2 3">
    <name type="scientific">Sphingobacterium wenxiniae</name>
    <dbReference type="NCBI Taxonomy" id="683125"/>
    <lineage>
        <taxon>Bacteria</taxon>
        <taxon>Pseudomonadati</taxon>
        <taxon>Bacteroidota</taxon>
        <taxon>Sphingobacteriia</taxon>
        <taxon>Sphingobacteriales</taxon>
        <taxon>Sphingobacteriaceae</taxon>
        <taxon>Sphingobacterium</taxon>
    </lineage>
</organism>
<feature type="chain" id="PRO_5011561869" description="Lipoprotein" evidence="1">
    <location>
        <begin position="22"/>
        <end position="247"/>
    </location>
</feature>
<dbReference type="OrthoDB" id="893724at2"/>
<keyword evidence="1" id="KW-0732">Signal</keyword>
<evidence type="ECO:0000313" key="3">
    <source>
        <dbReference type="Proteomes" id="UP000198785"/>
    </source>
</evidence>
<name>A0A1I6VAL8_9SPHI</name>
<evidence type="ECO:0000256" key="1">
    <source>
        <dbReference type="SAM" id="SignalP"/>
    </source>
</evidence>
<evidence type="ECO:0000313" key="2">
    <source>
        <dbReference type="EMBL" id="SFT10761.1"/>
    </source>
</evidence>
<accession>A0A1I6VAL8</accession>
<keyword evidence="3" id="KW-1185">Reference proteome</keyword>
<gene>
    <name evidence="2" type="ORF">SAMN05660206_11256</name>
</gene>
<dbReference type="RefSeq" id="WP_139227609.1">
    <property type="nucleotide sequence ID" value="NZ_FOZZ01000012.1"/>
</dbReference>
<reference evidence="2 3" key="1">
    <citation type="submission" date="2016-10" db="EMBL/GenBank/DDBJ databases">
        <authorList>
            <person name="de Groot N.N."/>
        </authorList>
    </citation>
    <scope>NUCLEOTIDE SEQUENCE [LARGE SCALE GENOMIC DNA]</scope>
    <source>
        <strain evidence="2 3">DSM 22789</strain>
    </source>
</reference>